<evidence type="ECO:0000313" key="4">
    <source>
        <dbReference type="Proteomes" id="UP000654075"/>
    </source>
</evidence>
<feature type="transmembrane region" description="Helical" evidence="2">
    <location>
        <begin position="352"/>
        <end position="369"/>
    </location>
</feature>
<keyword evidence="2" id="KW-0472">Membrane</keyword>
<evidence type="ECO:0000256" key="1">
    <source>
        <dbReference type="SAM" id="MobiDB-lite"/>
    </source>
</evidence>
<gene>
    <name evidence="3" type="ORF">PGLA1383_LOCUS49273</name>
</gene>
<dbReference type="Proteomes" id="UP000654075">
    <property type="component" value="Unassembled WGS sequence"/>
</dbReference>
<organism evidence="3 4">
    <name type="scientific">Polarella glacialis</name>
    <name type="common">Dinoflagellate</name>
    <dbReference type="NCBI Taxonomy" id="89957"/>
    <lineage>
        <taxon>Eukaryota</taxon>
        <taxon>Sar</taxon>
        <taxon>Alveolata</taxon>
        <taxon>Dinophyceae</taxon>
        <taxon>Suessiales</taxon>
        <taxon>Suessiaceae</taxon>
        <taxon>Polarella</taxon>
    </lineage>
</organism>
<feature type="compositionally biased region" description="Polar residues" evidence="1">
    <location>
        <begin position="273"/>
        <end position="283"/>
    </location>
</feature>
<keyword evidence="4" id="KW-1185">Reference proteome</keyword>
<feature type="transmembrane region" description="Helical" evidence="2">
    <location>
        <begin position="381"/>
        <end position="412"/>
    </location>
</feature>
<dbReference type="EMBL" id="CAJNNV010030741">
    <property type="protein sequence ID" value="CAE8633376.1"/>
    <property type="molecule type" value="Genomic_DNA"/>
</dbReference>
<proteinExistence type="predicted"/>
<evidence type="ECO:0000256" key="2">
    <source>
        <dbReference type="SAM" id="Phobius"/>
    </source>
</evidence>
<keyword evidence="2" id="KW-1133">Transmembrane helix</keyword>
<reference evidence="3" key="1">
    <citation type="submission" date="2021-02" db="EMBL/GenBank/DDBJ databases">
        <authorList>
            <person name="Dougan E. K."/>
            <person name="Rhodes N."/>
            <person name="Thang M."/>
            <person name="Chan C."/>
        </authorList>
    </citation>
    <scope>NUCLEOTIDE SEQUENCE</scope>
</reference>
<feature type="transmembrane region" description="Helical" evidence="2">
    <location>
        <begin position="192"/>
        <end position="210"/>
    </location>
</feature>
<name>A0A813H6W2_POLGL</name>
<comment type="caution">
    <text evidence="3">The sequence shown here is derived from an EMBL/GenBank/DDBJ whole genome shotgun (WGS) entry which is preliminary data.</text>
</comment>
<dbReference type="OrthoDB" id="444941at2759"/>
<feature type="region of interest" description="Disordered" evidence="1">
    <location>
        <begin position="273"/>
        <end position="301"/>
    </location>
</feature>
<feature type="transmembrane region" description="Helical" evidence="2">
    <location>
        <begin position="66"/>
        <end position="88"/>
    </location>
</feature>
<sequence>MMRGVTVIACAASCTANFGDAEAGNISLLQSTGFDWLASVYPSDEVHLPLTDSDWLHVAEDVHMKLFLGMVFYFALISRVVAGSTGMLRHWEKLRLRRKKVCGVDGTFKLKADSDLEDYLIWRAFFLDKLVMLQFQRPAQFKATLPKLGIDPAEKDAGLRFRHYVATHFAFSAYLALNVEAGVSDMIEVHNMTWLAVLVVSIFLAVAFRFGEVNLIETIPFFIGIAVILLASMWLVVWKRQGSIRRKGKRSLAQDIMKREGIEKGKSVVGTRTTLNIPDSAGQQKDEDNVALSPEDSPQSAEVPDAFLIGKVPAEVWGEVPEEASPASESYARRGFEGFHQKHNTELYTMRVLQVMLFMISYAFAHTVADVEKWQSAPLIVLLYSCLFALGFAALFFILPFQVPVFLAIMALPPFMDDTNLSVFLALLEHEAIESYRVEGARSGLASHRLGGSSEAGDLCVSPMGPSRRPSEPLELCFSSGSEAVLDRLDNLERRVNSLEDSPARGEGRLAI</sequence>
<protein>
    <submittedName>
        <fullName evidence="3">Uncharacterized protein</fullName>
    </submittedName>
</protein>
<accession>A0A813H6W2</accession>
<feature type="transmembrane region" description="Helical" evidence="2">
    <location>
        <begin position="216"/>
        <end position="237"/>
    </location>
</feature>
<dbReference type="AlphaFoldDB" id="A0A813H6W2"/>
<keyword evidence="2" id="KW-0812">Transmembrane</keyword>
<evidence type="ECO:0000313" key="3">
    <source>
        <dbReference type="EMBL" id="CAE8633376.1"/>
    </source>
</evidence>